<dbReference type="NCBIfam" id="TIGR00177">
    <property type="entry name" value="molyb_syn"/>
    <property type="match status" value="1"/>
</dbReference>
<dbReference type="InterPro" id="IPR008136">
    <property type="entry name" value="CinA_C"/>
</dbReference>
<dbReference type="AlphaFoldDB" id="A0A2D0NHS7"/>
<sequence length="414" mass="44815">MTVHIITIGDEILIGQIVDTNSAWMGTQLNLIGAAVTGISTVGDGAEDIRGALERASAQADVVLMTGGLGPTKDDITKKVIADFFGVELQFHEPTYQRLEGFFRQLGRTPTAAHRTQCMLPTNAEVLTNKMGTAPGMWFEYNGSVIVSMPGVPYEMKYLMTNEVIPRLQEKFPVQAIYHHTLMTAGEGESRIAEKLEEIEDQLPAHIKLAYLPNLGYVRVRLSGTAMDAAALQMDVEKEAGRIRERLGDLIYGQNDESLEENLGHLLRNRKLTLTTAESCTGGYVAHLITSVAGSSDYFMGSIVAYANAIKQDLLGVDPATLETHGAVSEATVREMVSGALKVMKTDLAVAISGIAGPGGGSPEKPVGTIWMAVGNATTTEVFKLQSGKDRLKNIQYAGNIALNMVRKFVLKHY</sequence>
<organism evidence="3 4">
    <name type="scientific">Flavilitoribacter nigricans (strain ATCC 23147 / DSM 23189 / NBRC 102662 / NCIMB 1420 / SS-2)</name>
    <name type="common">Lewinella nigricans</name>
    <dbReference type="NCBI Taxonomy" id="1122177"/>
    <lineage>
        <taxon>Bacteria</taxon>
        <taxon>Pseudomonadati</taxon>
        <taxon>Bacteroidota</taxon>
        <taxon>Saprospiria</taxon>
        <taxon>Saprospirales</taxon>
        <taxon>Lewinellaceae</taxon>
        <taxon>Flavilitoribacter</taxon>
    </lineage>
</organism>
<dbReference type="OrthoDB" id="9801454at2"/>
<dbReference type="Pfam" id="PF00994">
    <property type="entry name" value="MoCF_biosynth"/>
    <property type="match status" value="1"/>
</dbReference>
<dbReference type="CDD" id="cd00885">
    <property type="entry name" value="cinA"/>
    <property type="match status" value="1"/>
</dbReference>
<dbReference type="EMBL" id="PDUD01000003">
    <property type="protein sequence ID" value="PHN08064.1"/>
    <property type="molecule type" value="Genomic_DNA"/>
</dbReference>
<comment type="similarity">
    <text evidence="1">Belongs to the CinA family.</text>
</comment>
<dbReference type="SUPFAM" id="SSF53218">
    <property type="entry name" value="Molybdenum cofactor biosynthesis proteins"/>
    <property type="match status" value="1"/>
</dbReference>
<gene>
    <name evidence="3" type="ORF">CRP01_03345</name>
</gene>
<dbReference type="Gene3D" id="3.40.980.10">
    <property type="entry name" value="MoaB/Mog-like domain"/>
    <property type="match status" value="1"/>
</dbReference>
<evidence type="ECO:0000256" key="1">
    <source>
        <dbReference type="HAMAP-Rule" id="MF_00226"/>
    </source>
</evidence>
<dbReference type="NCBIfam" id="TIGR00200">
    <property type="entry name" value="cinA_nterm"/>
    <property type="match status" value="1"/>
</dbReference>
<dbReference type="InterPro" id="IPR050101">
    <property type="entry name" value="CinA"/>
</dbReference>
<keyword evidence="4" id="KW-1185">Reference proteome</keyword>
<dbReference type="InterPro" id="IPR041424">
    <property type="entry name" value="CinA_KH"/>
</dbReference>
<evidence type="ECO:0000313" key="3">
    <source>
        <dbReference type="EMBL" id="PHN08064.1"/>
    </source>
</evidence>
<dbReference type="PIRSF" id="PIRSF006728">
    <property type="entry name" value="CinA"/>
    <property type="match status" value="1"/>
</dbReference>
<name>A0A2D0NHS7_FLAN2</name>
<accession>A0A2D0NHS7</accession>
<dbReference type="Gene3D" id="3.90.950.20">
    <property type="entry name" value="CinA-like"/>
    <property type="match status" value="1"/>
</dbReference>
<dbReference type="SUPFAM" id="SSF142433">
    <property type="entry name" value="CinA-like"/>
    <property type="match status" value="1"/>
</dbReference>
<dbReference type="NCBIfam" id="TIGR00199">
    <property type="entry name" value="PncC_domain"/>
    <property type="match status" value="1"/>
</dbReference>
<dbReference type="HAMAP" id="MF_00226_B">
    <property type="entry name" value="CinA_B"/>
    <property type="match status" value="1"/>
</dbReference>
<dbReference type="PANTHER" id="PTHR13939">
    <property type="entry name" value="NICOTINAMIDE-NUCLEOTIDE AMIDOHYDROLASE PNCC"/>
    <property type="match status" value="1"/>
</dbReference>
<dbReference type="InterPro" id="IPR036425">
    <property type="entry name" value="MoaB/Mog-like_dom_sf"/>
</dbReference>
<feature type="domain" description="MoaB/Mog" evidence="2">
    <location>
        <begin position="4"/>
        <end position="171"/>
    </location>
</feature>
<dbReference type="InterPro" id="IPR001453">
    <property type="entry name" value="MoaB/Mog_dom"/>
</dbReference>
<dbReference type="NCBIfam" id="NF001813">
    <property type="entry name" value="PRK00549.1"/>
    <property type="match status" value="1"/>
</dbReference>
<dbReference type="PANTHER" id="PTHR13939:SF0">
    <property type="entry name" value="NMN AMIDOHYDROLASE-LIKE PROTEIN YFAY"/>
    <property type="match status" value="1"/>
</dbReference>
<dbReference type="Pfam" id="PF02464">
    <property type="entry name" value="CinA"/>
    <property type="match status" value="1"/>
</dbReference>
<protein>
    <recommendedName>
        <fullName evidence="1">CinA-like protein</fullName>
    </recommendedName>
</protein>
<proteinExistence type="inferred from homology"/>
<evidence type="ECO:0000313" key="4">
    <source>
        <dbReference type="Proteomes" id="UP000223913"/>
    </source>
</evidence>
<dbReference type="RefSeq" id="WP_099148583.1">
    <property type="nucleotide sequence ID" value="NZ_PDUD01000003.1"/>
</dbReference>
<reference evidence="3 4" key="1">
    <citation type="submission" date="2017-10" db="EMBL/GenBank/DDBJ databases">
        <title>The draft genome sequence of Lewinella nigricans NBRC 102662.</title>
        <authorList>
            <person name="Wang K."/>
        </authorList>
    </citation>
    <scope>NUCLEOTIDE SEQUENCE [LARGE SCALE GENOMIC DNA]</scope>
    <source>
        <strain evidence="3 4">NBRC 102662</strain>
    </source>
</reference>
<dbReference type="Pfam" id="PF18146">
    <property type="entry name" value="CinA_KH"/>
    <property type="match status" value="1"/>
</dbReference>
<dbReference type="InterPro" id="IPR008135">
    <property type="entry name" value="Competence-induced_CinA"/>
</dbReference>
<dbReference type="Gene3D" id="3.30.70.2860">
    <property type="match status" value="1"/>
</dbReference>
<dbReference type="SMART" id="SM00852">
    <property type="entry name" value="MoCF_biosynth"/>
    <property type="match status" value="1"/>
</dbReference>
<evidence type="ECO:0000259" key="2">
    <source>
        <dbReference type="SMART" id="SM00852"/>
    </source>
</evidence>
<comment type="caution">
    <text evidence="3">The sequence shown here is derived from an EMBL/GenBank/DDBJ whole genome shotgun (WGS) entry which is preliminary data.</text>
</comment>
<dbReference type="InterPro" id="IPR036653">
    <property type="entry name" value="CinA-like_C"/>
</dbReference>
<dbReference type="Proteomes" id="UP000223913">
    <property type="component" value="Unassembled WGS sequence"/>
</dbReference>